<dbReference type="RefSeq" id="WP_354008998.1">
    <property type="nucleotide sequence ID" value="NZ_JBEWTA010000001.1"/>
</dbReference>
<sequence length="135" mass="15283">MKTLFRQCLLFLFFSFFHLMVPARSLPQEKINVLKIFNGTIVRPVVEADVSLHHRVERLQKKINALEAQGFSMNSVVNGSVVIDEEKYQALKSVMDDSESLFATLESRLDIPVYGSTTYGRATQPVHSQFTTESA</sequence>
<dbReference type="Proteomes" id="UP001549366">
    <property type="component" value="Unassembled WGS sequence"/>
</dbReference>
<organism evidence="1 2">
    <name type="scientific">Endozoicomonas lisbonensis</name>
    <dbReference type="NCBI Taxonomy" id="3120522"/>
    <lineage>
        <taxon>Bacteria</taxon>
        <taxon>Pseudomonadati</taxon>
        <taxon>Pseudomonadota</taxon>
        <taxon>Gammaproteobacteria</taxon>
        <taxon>Oceanospirillales</taxon>
        <taxon>Endozoicomonadaceae</taxon>
        <taxon>Endozoicomonas</taxon>
    </lineage>
</organism>
<proteinExistence type="predicted"/>
<evidence type="ECO:0000313" key="1">
    <source>
        <dbReference type="EMBL" id="MET4758962.1"/>
    </source>
</evidence>
<name>A0ABV2SMH3_9GAMM</name>
<reference evidence="1 2" key="1">
    <citation type="submission" date="2024-06" db="EMBL/GenBank/DDBJ databases">
        <title>Genomic Encyclopedia of Type Strains, Phase V (KMG-V): Genome sequencing to study the core and pangenomes of soil and plant-associated prokaryotes.</title>
        <authorList>
            <person name="Whitman W."/>
        </authorList>
    </citation>
    <scope>NUCLEOTIDE SEQUENCE [LARGE SCALE GENOMIC DNA]</scope>
    <source>
        <strain evidence="1 2">NE40</strain>
    </source>
</reference>
<comment type="caution">
    <text evidence="1">The sequence shown here is derived from an EMBL/GenBank/DDBJ whole genome shotgun (WGS) entry which is preliminary data.</text>
</comment>
<protein>
    <submittedName>
        <fullName evidence="1">Uncharacterized protein</fullName>
    </submittedName>
</protein>
<gene>
    <name evidence="1" type="ORF">V5J35_004154</name>
</gene>
<keyword evidence="2" id="KW-1185">Reference proteome</keyword>
<accession>A0ABV2SMH3</accession>
<evidence type="ECO:0000313" key="2">
    <source>
        <dbReference type="Proteomes" id="UP001549366"/>
    </source>
</evidence>
<dbReference type="EMBL" id="JBEWTB010000002">
    <property type="protein sequence ID" value="MET4758962.1"/>
    <property type="molecule type" value="Genomic_DNA"/>
</dbReference>